<protein>
    <submittedName>
        <fullName evidence="7">LemA protein</fullName>
    </submittedName>
</protein>
<dbReference type="AlphaFoldDB" id="A0A4R2MG36"/>
<feature type="transmembrane region" description="Helical" evidence="6">
    <location>
        <begin position="6"/>
        <end position="26"/>
    </location>
</feature>
<dbReference type="RefSeq" id="WP_132644409.1">
    <property type="nucleotide sequence ID" value="NZ_CP181386.1"/>
</dbReference>
<dbReference type="SUPFAM" id="SSF140478">
    <property type="entry name" value="LemA-like"/>
    <property type="match status" value="1"/>
</dbReference>
<dbReference type="OrthoDB" id="9804152at2"/>
<keyword evidence="3 6" id="KW-0812">Transmembrane</keyword>
<dbReference type="InterPro" id="IPR023353">
    <property type="entry name" value="LemA-like_dom_sf"/>
</dbReference>
<keyword evidence="5 6" id="KW-0472">Membrane</keyword>
<dbReference type="Proteomes" id="UP000295106">
    <property type="component" value="Unassembled WGS sequence"/>
</dbReference>
<dbReference type="GeneID" id="99687003"/>
<accession>A0A4R2MG36</accession>
<evidence type="ECO:0000256" key="6">
    <source>
        <dbReference type="SAM" id="Phobius"/>
    </source>
</evidence>
<dbReference type="InterPro" id="IPR007156">
    <property type="entry name" value="MamQ_LemA"/>
</dbReference>
<name>A0A4R2MG36_RUBGE</name>
<dbReference type="Pfam" id="PF04011">
    <property type="entry name" value="LemA"/>
    <property type="match status" value="1"/>
</dbReference>
<evidence type="ECO:0000313" key="8">
    <source>
        <dbReference type="Proteomes" id="UP000295106"/>
    </source>
</evidence>
<keyword evidence="4 6" id="KW-1133">Transmembrane helix</keyword>
<evidence type="ECO:0000256" key="1">
    <source>
        <dbReference type="ARBA" id="ARBA00004167"/>
    </source>
</evidence>
<dbReference type="Gene3D" id="1.20.1440.20">
    <property type="entry name" value="LemA-like domain"/>
    <property type="match status" value="1"/>
</dbReference>
<comment type="caution">
    <text evidence="7">The sequence shown here is derived from an EMBL/GenBank/DDBJ whole genome shotgun (WGS) entry which is preliminary data.</text>
</comment>
<gene>
    <name evidence="7" type="ORF">EV684_101273</name>
</gene>
<dbReference type="PANTHER" id="PTHR34478:SF1">
    <property type="entry name" value="PROTEIN LEMA"/>
    <property type="match status" value="1"/>
</dbReference>
<dbReference type="GO" id="GO:0016020">
    <property type="term" value="C:membrane"/>
    <property type="evidence" value="ECO:0007669"/>
    <property type="project" value="UniProtKB-SubCell"/>
</dbReference>
<sequence length="188" mass="20572">MNTTLIVVLAAIAVACGVVLIHNGIVSRRNAVRRAWADVLAYERQKQQTLPRLEELVGSYQEYERGLLTSVTQLRESLGRLGAQPDGIALAQAERASAELLKSLRIAVEAYPELQAAGALRDLMAQLVDLQKEVTAALTIFSRNVELYNTGLEVFPASLVNAAVTRAQPVEPFTDPRAASAFDYRPRL</sequence>
<organism evidence="7 8">
    <name type="scientific">Rubrivivax gelatinosus</name>
    <name type="common">Rhodocyclus gelatinosus</name>
    <name type="synonym">Rhodopseudomonas gelatinosa</name>
    <dbReference type="NCBI Taxonomy" id="28068"/>
    <lineage>
        <taxon>Bacteria</taxon>
        <taxon>Pseudomonadati</taxon>
        <taxon>Pseudomonadota</taxon>
        <taxon>Betaproteobacteria</taxon>
        <taxon>Burkholderiales</taxon>
        <taxon>Sphaerotilaceae</taxon>
        <taxon>Rubrivivax</taxon>
    </lineage>
</organism>
<evidence type="ECO:0000313" key="7">
    <source>
        <dbReference type="EMBL" id="TCP05401.1"/>
    </source>
</evidence>
<dbReference type="EMBL" id="SLXD01000001">
    <property type="protein sequence ID" value="TCP05401.1"/>
    <property type="molecule type" value="Genomic_DNA"/>
</dbReference>
<evidence type="ECO:0000256" key="4">
    <source>
        <dbReference type="ARBA" id="ARBA00022989"/>
    </source>
</evidence>
<evidence type="ECO:0000256" key="3">
    <source>
        <dbReference type="ARBA" id="ARBA00022692"/>
    </source>
</evidence>
<comment type="similarity">
    <text evidence="2">Belongs to the LemA family.</text>
</comment>
<dbReference type="PANTHER" id="PTHR34478">
    <property type="entry name" value="PROTEIN LEMA"/>
    <property type="match status" value="1"/>
</dbReference>
<evidence type="ECO:0000256" key="5">
    <source>
        <dbReference type="ARBA" id="ARBA00023136"/>
    </source>
</evidence>
<comment type="subcellular location">
    <subcellularLocation>
        <location evidence="1">Membrane</location>
        <topology evidence="1">Single-pass membrane protein</topology>
    </subcellularLocation>
</comment>
<evidence type="ECO:0000256" key="2">
    <source>
        <dbReference type="ARBA" id="ARBA00008854"/>
    </source>
</evidence>
<reference evidence="7 8" key="1">
    <citation type="submission" date="2019-03" db="EMBL/GenBank/DDBJ databases">
        <title>Genomic Encyclopedia of Type Strains, Phase IV (KMG-IV): sequencing the most valuable type-strain genomes for metagenomic binning, comparative biology and taxonomic classification.</title>
        <authorList>
            <person name="Goeker M."/>
        </authorList>
    </citation>
    <scope>NUCLEOTIDE SEQUENCE [LARGE SCALE GENOMIC DNA]</scope>
    <source>
        <strain evidence="7 8">DSM 1709</strain>
    </source>
</reference>
<proteinExistence type="inferred from homology"/>